<evidence type="ECO:0000313" key="1">
    <source>
        <dbReference type="EMBL" id="CAA6799131.1"/>
    </source>
</evidence>
<organism evidence="1">
    <name type="scientific">uncultured Sulfurovum sp</name>
    <dbReference type="NCBI Taxonomy" id="269237"/>
    <lineage>
        <taxon>Bacteria</taxon>
        <taxon>Pseudomonadati</taxon>
        <taxon>Campylobacterota</taxon>
        <taxon>Epsilonproteobacteria</taxon>
        <taxon>Campylobacterales</taxon>
        <taxon>Sulfurovaceae</taxon>
        <taxon>Sulfurovum</taxon>
        <taxon>environmental samples</taxon>
    </lineage>
</organism>
<dbReference type="EMBL" id="CACVAR010000031">
    <property type="protein sequence ID" value="CAA6799131.1"/>
    <property type="molecule type" value="Genomic_DNA"/>
</dbReference>
<reference evidence="1" key="1">
    <citation type="submission" date="2020-01" db="EMBL/GenBank/DDBJ databases">
        <authorList>
            <person name="Meier V. D."/>
            <person name="Meier V D."/>
        </authorList>
    </citation>
    <scope>NUCLEOTIDE SEQUENCE</scope>
    <source>
        <strain evidence="1">HLG_WM_MAG_03</strain>
    </source>
</reference>
<proteinExistence type="predicted"/>
<accession>A0A6S6RZ80</accession>
<protein>
    <submittedName>
        <fullName evidence="1">Uncharacterized protein</fullName>
    </submittedName>
</protein>
<gene>
    <name evidence="1" type="ORF">HELGO_WM29892</name>
</gene>
<dbReference type="AlphaFoldDB" id="A0A6S6RZ80"/>
<sequence length="73" mass="8229">MSKTYFIAPSLAGSVKKVTLSILALKCNFNSARRISLFTKLLPAKSRLEKKDIKNIDIKNLLFILLKILLSVH</sequence>
<name>A0A6S6RZ80_9BACT</name>